<feature type="region of interest" description="Disordered" evidence="1">
    <location>
        <begin position="1"/>
        <end position="50"/>
    </location>
</feature>
<evidence type="ECO:0000313" key="2">
    <source>
        <dbReference type="EMBL" id="RAI34204.1"/>
    </source>
</evidence>
<sequence>MPGRPPRPRIATLPPPPPPPNPPPPNPPPPNPPPPNEAGTTSPPSPPPPLQLDFLAALLVFSISSRSVRSWVRSCSISSSSARRRMRRSVGSSPRPEFSQARACPSMPPSCDSRSASRFWISRAWSGLVSWLPPNPT</sequence>
<feature type="compositionally biased region" description="Pro residues" evidence="1">
    <location>
        <begin position="13"/>
        <end position="36"/>
    </location>
</feature>
<dbReference type="AlphaFoldDB" id="A0A327K8D4"/>
<proteinExistence type="predicted"/>
<evidence type="ECO:0000313" key="3">
    <source>
        <dbReference type="Proteomes" id="UP000249130"/>
    </source>
</evidence>
<name>A0A327K8D4_9BRAD</name>
<keyword evidence="3" id="KW-1185">Reference proteome</keyword>
<evidence type="ECO:0000256" key="1">
    <source>
        <dbReference type="SAM" id="MobiDB-lite"/>
    </source>
</evidence>
<organism evidence="2 3">
    <name type="scientific">Rhodoplanes roseus</name>
    <dbReference type="NCBI Taxonomy" id="29409"/>
    <lineage>
        <taxon>Bacteria</taxon>
        <taxon>Pseudomonadati</taxon>
        <taxon>Pseudomonadota</taxon>
        <taxon>Alphaproteobacteria</taxon>
        <taxon>Hyphomicrobiales</taxon>
        <taxon>Nitrobacteraceae</taxon>
        <taxon>Rhodoplanes</taxon>
    </lineage>
</organism>
<comment type="caution">
    <text evidence="2">The sequence shown here is derived from an EMBL/GenBank/DDBJ whole genome shotgun (WGS) entry which is preliminary data.</text>
</comment>
<reference evidence="2 3" key="1">
    <citation type="submission" date="2017-07" db="EMBL/GenBank/DDBJ databases">
        <title>Draft Genome Sequences of Select Purple Nonsulfur Bacteria.</title>
        <authorList>
            <person name="Lasarre B."/>
            <person name="Mckinlay J.B."/>
        </authorList>
    </citation>
    <scope>NUCLEOTIDE SEQUENCE [LARGE SCALE GENOMIC DNA]</scope>
    <source>
        <strain evidence="2 3">DSM 5909</strain>
    </source>
</reference>
<gene>
    <name evidence="2" type="ORF">CH341_31485</name>
</gene>
<dbReference type="Proteomes" id="UP000249130">
    <property type="component" value="Unassembled WGS sequence"/>
</dbReference>
<dbReference type="EMBL" id="NPEX01000638">
    <property type="protein sequence ID" value="RAI34204.1"/>
    <property type="molecule type" value="Genomic_DNA"/>
</dbReference>
<feature type="region of interest" description="Disordered" evidence="1">
    <location>
        <begin position="76"/>
        <end position="110"/>
    </location>
</feature>
<protein>
    <submittedName>
        <fullName evidence="2">Uncharacterized protein</fullName>
    </submittedName>
</protein>
<accession>A0A327K8D4</accession>